<dbReference type="InterPro" id="IPR006629">
    <property type="entry name" value="LITAF"/>
</dbReference>
<dbReference type="AlphaFoldDB" id="B3MF71"/>
<dbReference type="HOGENOM" id="CLU_1697399_0_0_1"/>
<feature type="domain" description="LITAF" evidence="2">
    <location>
        <begin position="26"/>
        <end position="85"/>
    </location>
</feature>
<protein>
    <recommendedName>
        <fullName evidence="2">LITAF domain-containing protein</fullName>
    </recommendedName>
</protein>
<keyword evidence="4" id="KW-1185">Reference proteome</keyword>
<name>B3MF71_DROAN</name>
<dbReference type="KEGG" id="dan:6496420"/>
<dbReference type="PhylomeDB" id="B3MF71"/>
<evidence type="ECO:0000313" key="3">
    <source>
        <dbReference type="EMBL" id="EDV37699.1"/>
    </source>
</evidence>
<gene>
    <name evidence="3" type="primary">Dana\GF13581</name>
    <name evidence="3" type="synonym">dana_GLEANR_13594</name>
    <name evidence="3" type="ORF">GF13581</name>
</gene>
<organism evidence="3 4">
    <name type="scientific">Drosophila ananassae</name>
    <name type="common">Fruit fly</name>
    <dbReference type="NCBI Taxonomy" id="7217"/>
    <lineage>
        <taxon>Eukaryota</taxon>
        <taxon>Metazoa</taxon>
        <taxon>Ecdysozoa</taxon>
        <taxon>Arthropoda</taxon>
        <taxon>Hexapoda</taxon>
        <taxon>Insecta</taxon>
        <taxon>Pterygota</taxon>
        <taxon>Neoptera</taxon>
        <taxon>Endopterygota</taxon>
        <taxon>Diptera</taxon>
        <taxon>Brachycera</taxon>
        <taxon>Muscomorpha</taxon>
        <taxon>Ephydroidea</taxon>
        <taxon>Drosophilidae</taxon>
        <taxon>Drosophila</taxon>
        <taxon>Sophophora</taxon>
    </lineage>
</organism>
<dbReference type="InParanoid" id="B3MF71"/>
<accession>B3MF71</accession>
<sequence>MTVEEPQIVAISVSHKQQIGYLKDESTWIHCPSCEKFGMSVIKLETVTCLQKFLEFTKLCKKWSGRQDINHYCSHCGCYIGRFVSINCSERCISKSARRQAAVDEMTLKQKPKDCAERAQKSREKILAERERKRAEKAAKDLQKTETQIAVHQ</sequence>
<reference evidence="3 4" key="1">
    <citation type="journal article" date="2007" name="Nature">
        <title>Evolution of genes and genomes on the Drosophila phylogeny.</title>
        <authorList>
            <consortium name="Drosophila 12 Genomes Consortium"/>
            <person name="Clark A.G."/>
            <person name="Eisen M.B."/>
            <person name="Smith D.R."/>
            <person name="Bergman C.M."/>
            <person name="Oliver B."/>
            <person name="Markow T.A."/>
            <person name="Kaufman T.C."/>
            <person name="Kellis M."/>
            <person name="Gelbart W."/>
            <person name="Iyer V.N."/>
            <person name="Pollard D.A."/>
            <person name="Sackton T.B."/>
            <person name="Larracuente A.M."/>
            <person name="Singh N.D."/>
            <person name="Abad J.P."/>
            <person name="Abt D.N."/>
            <person name="Adryan B."/>
            <person name="Aguade M."/>
            <person name="Akashi H."/>
            <person name="Anderson W.W."/>
            <person name="Aquadro C.F."/>
            <person name="Ardell D.H."/>
            <person name="Arguello R."/>
            <person name="Artieri C.G."/>
            <person name="Barbash D.A."/>
            <person name="Barker D."/>
            <person name="Barsanti P."/>
            <person name="Batterham P."/>
            <person name="Batzoglou S."/>
            <person name="Begun D."/>
            <person name="Bhutkar A."/>
            <person name="Blanco E."/>
            <person name="Bosak S.A."/>
            <person name="Bradley R.K."/>
            <person name="Brand A.D."/>
            <person name="Brent M.R."/>
            <person name="Brooks A.N."/>
            <person name="Brown R.H."/>
            <person name="Butlin R.K."/>
            <person name="Caggese C."/>
            <person name="Calvi B.R."/>
            <person name="Bernardo de Carvalho A."/>
            <person name="Caspi A."/>
            <person name="Castrezana S."/>
            <person name="Celniker S.E."/>
            <person name="Chang J.L."/>
            <person name="Chapple C."/>
            <person name="Chatterji S."/>
            <person name="Chinwalla A."/>
            <person name="Civetta A."/>
            <person name="Clifton S.W."/>
            <person name="Comeron J.M."/>
            <person name="Costello J.C."/>
            <person name="Coyne J.A."/>
            <person name="Daub J."/>
            <person name="David R.G."/>
            <person name="Delcher A.L."/>
            <person name="Delehaunty K."/>
            <person name="Do C.B."/>
            <person name="Ebling H."/>
            <person name="Edwards K."/>
            <person name="Eickbush T."/>
            <person name="Evans J.D."/>
            <person name="Filipski A."/>
            <person name="Findeiss S."/>
            <person name="Freyhult E."/>
            <person name="Fulton L."/>
            <person name="Fulton R."/>
            <person name="Garcia A.C."/>
            <person name="Gardiner A."/>
            <person name="Garfield D.A."/>
            <person name="Garvin B.E."/>
            <person name="Gibson G."/>
            <person name="Gilbert D."/>
            <person name="Gnerre S."/>
            <person name="Godfrey J."/>
            <person name="Good R."/>
            <person name="Gotea V."/>
            <person name="Gravely B."/>
            <person name="Greenberg A.J."/>
            <person name="Griffiths-Jones S."/>
            <person name="Gross S."/>
            <person name="Guigo R."/>
            <person name="Gustafson E.A."/>
            <person name="Haerty W."/>
            <person name="Hahn M.W."/>
            <person name="Halligan D.L."/>
            <person name="Halpern A.L."/>
            <person name="Halter G.M."/>
            <person name="Han M.V."/>
            <person name="Heger A."/>
            <person name="Hillier L."/>
            <person name="Hinrichs A.S."/>
            <person name="Holmes I."/>
            <person name="Hoskins R.A."/>
            <person name="Hubisz M.J."/>
            <person name="Hultmark D."/>
            <person name="Huntley M.A."/>
            <person name="Jaffe D.B."/>
            <person name="Jagadeeshan S."/>
            <person name="Jeck W.R."/>
            <person name="Johnson J."/>
            <person name="Jones C.D."/>
            <person name="Jordan W.C."/>
            <person name="Karpen G.H."/>
            <person name="Kataoka E."/>
            <person name="Keightley P.D."/>
            <person name="Kheradpour P."/>
            <person name="Kirkness E.F."/>
            <person name="Koerich L.B."/>
            <person name="Kristiansen K."/>
            <person name="Kudrna D."/>
            <person name="Kulathinal R.J."/>
            <person name="Kumar S."/>
            <person name="Kwok R."/>
            <person name="Lander E."/>
            <person name="Langley C.H."/>
            <person name="Lapoint R."/>
            <person name="Lazzaro B.P."/>
            <person name="Lee S.J."/>
            <person name="Levesque L."/>
            <person name="Li R."/>
            <person name="Lin C.F."/>
            <person name="Lin M.F."/>
            <person name="Lindblad-Toh K."/>
            <person name="Llopart A."/>
            <person name="Long M."/>
            <person name="Low L."/>
            <person name="Lozovsky E."/>
            <person name="Lu J."/>
            <person name="Luo M."/>
            <person name="Machado C.A."/>
            <person name="Makalowski W."/>
            <person name="Marzo M."/>
            <person name="Matsuda M."/>
            <person name="Matzkin L."/>
            <person name="McAllister B."/>
            <person name="McBride C.S."/>
            <person name="McKernan B."/>
            <person name="McKernan K."/>
            <person name="Mendez-Lago M."/>
            <person name="Minx P."/>
            <person name="Mollenhauer M.U."/>
            <person name="Montooth K."/>
            <person name="Mount S.M."/>
            <person name="Mu X."/>
            <person name="Myers E."/>
            <person name="Negre B."/>
            <person name="Newfeld S."/>
            <person name="Nielsen R."/>
            <person name="Noor M.A."/>
            <person name="O'Grady P."/>
            <person name="Pachter L."/>
            <person name="Papaceit M."/>
            <person name="Parisi M.J."/>
            <person name="Parisi M."/>
            <person name="Parts L."/>
            <person name="Pedersen J.S."/>
            <person name="Pesole G."/>
            <person name="Phillippy A.M."/>
            <person name="Ponting C.P."/>
            <person name="Pop M."/>
            <person name="Porcelli D."/>
            <person name="Powell J.R."/>
            <person name="Prohaska S."/>
            <person name="Pruitt K."/>
            <person name="Puig M."/>
            <person name="Quesneville H."/>
            <person name="Ram K.R."/>
            <person name="Rand D."/>
            <person name="Rasmussen M.D."/>
            <person name="Reed L.K."/>
            <person name="Reenan R."/>
            <person name="Reily A."/>
            <person name="Remington K.A."/>
            <person name="Rieger T.T."/>
            <person name="Ritchie M.G."/>
            <person name="Robin C."/>
            <person name="Rogers Y.H."/>
            <person name="Rohde C."/>
            <person name="Rozas J."/>
            <person name="Rubenfield M.J."/>
            <person name="Ruiz A."/>
            <person name="Russo S."/>
            <person name="Salzberg S.L."/>
            <person name="Sanchez-Gracia A."/>
            <person name="Saranga D.J."/>
            <person name="Sato H."/>
            <person name="Schaeffer S.W."/>
            <person name="Schatz M.C."/>
            <person name="Schlenke T."/>
            <person name="Schwartz R."/>
            <person name="Segarra C."/>
            <person name="Singh R.S."/>
            <person name="Sirot L."/>
            <person name="Sirota M."/>
            <person name="Sisneros N.B."/>
            <person name="Smith C.D."/>
            <person name="Smith T.F."/>
            <person name="Spieth J."/>
            <person name="Stage D.E."/>
            <person name="Stark A."/>
            <person name="Stephan W."/>
            <person name="Strausberg R.L."/>
            <person name="Strempel S."/>
            <person name="Sturgill D."/>
            <person name="Sutton G."/>
            <person name="Sutton G.G."/>
            <person name="Tao W."/>
            <person name="Teichmann S."/>
            <person name="Tobari Y.N."/>
            <person name="Tomimura Y."/>
            <person name="Tsolas J.M."/>
            <person name="Valente V.L."/>
            <person name="Venter E."/>
            <person name="Venter J.C."/>
            <person name="Vicario S."/>
            <person name="Vieira F.G."/>
            <person name="Vilella A.J."/>
            <person name="Villasante A."/>
            <person name="Walenz B."/>
            <person name="Wang J."/>
            <person name="Wasserman M."/>
            <person name="Watts T."/>
            <person name="Wilson D."/>
            <person name="Wilson R.K."/>
            <person name="Wing R.A."/>
            <person name="Wolfner M.F."/>
            <person name="Wong A."/>
            <person name="Wong G.K."/>
            <person name="Wu C.I."/>
            <person name="Wu G."/>
            <person name="Yamamoto D."/>
            <person name="Yang H.P."/>
            <person name="Yang S.P."/>
            <person name="Yorke J.A."/>
            <person name="Yoshida K."/>
            <person name="Zdobnov E."/>
            <person name="Zhang P."/>
            <person name="Zhang Y."/>
            <person name="Zimin A.V."/>
            <person name="Baldwin J."/>
            <person name="Abdouelleil A."/>
            <person name="Abdulkadir J."/>
            <person name="Abebe A."/>
            <person name="Abera B."/>
            <person name="Abreu J."/>
            <person name="Acer S.C."/>
            <person name="Aftuck L."/>
            <person name="Alexander A."/>
            <person name="An P."/>
            <person name="Anderson E."/>
            <person name="Anderson S."/>
            <person name="Arachi H."/>
            <person name="Azer M."/>
            <person name="Bachantsang P."/>
            <person name="Barry A."/>
            <person name="Bayul T."/>
            <person name="Berlin A."/>
            <person name="Bessette D."/>
            <person name="Bloom T."/>
            <person name="Blye J."/>
            <person name="Boguslavskiy L."/>
            <person name="Bonnet C."/>
            <person name="Boukhgalter B."/>
            <person name="Bourzgui I."/>
            <person name="Brown A."/>
            <person name="Cahill P."/>
            <person name="Channer S."/>
            <person name="Cheshatsang Y."/>
            <person name="Chuda L."/>
            <person name="Citroen M."/>
            <person name="Collymore A."/>
            <person name="Cooke P."/>
            <person name="Costello M."/>
            <person name="D'Aco K."/>
            <person name="Daza R."/>
            <person name="De Haan G."/>
            <person name="DeGray S."/>
            <person name="DeMaso C."/>
            <person name="Dhargay N."/>
            <person name="Dooley K."/>
            <person name="Dooley E."/>
            <person name="Doricent M."/>
            <person name="Dorje P."/>
            <person name="Dorjee K."/>
            <person name="Dupes A."/>
            <person name="Elong R."/>
            <person name="Falk J."/>
            <person name="Farina A."/>
            <person name="Faro S."/>
            <person name="Ferguson D."/>
            <person name="Fisher S."/>
            <person name="Foley C.D."/>
            <person name="Franke A."/>
            <person name="Friedrich D."/>
            <person name="Gadbois L."/>
            <person name="Gearin G."/>
            <person name="Gearin C.R."/>
            <person name="Giannoukos G."/>
            <person name="Goode T."/>
            <person name="Graham J."/>
            <person name="Grandbois E."/>
            <person name="Grewal S."/>
            <person name="Gyaltsen K."/>
            <person name="Hafez N."/>
            <person name="Hagos B."/>
            <person name="Hall J."/>
            <person name="Henson C."/>
            <person name="Hollinger A."/>
            <person name="Honan T."/>
            <person name="Huard M.D."/>
            <person name="Hughes L."/>
            <person name="Hurhula B."/>
            <person name="Husby M.E."/>
            <person name="Kamat A."/>
            <person name="Kanga B."/>
            <person name="Kashin S."/>
            <person name="Khazanovich D."/>
            <person name="Kisner P."/>
            <person name="Lance K."/>
            <person name="Lara M."/>
            <person name="Lee W."/>
            <person name="Lennon N."/>
            <person name="Letendre F."/>
            <person name="LeVine R."/>
            <person name="Lipovsky A."/>
            <person name="Liu X."/>
            <person name="Liu J."/>
            <person name="Liu S."/>
            <person name="Lokyitsang T."/>
            <person name="Lokyitsang Y."/>
            <person name="Lubonja R."/>
            <person name="Lui A."/>
            <person name="MacDonald P."/>
            <person name="Magnisalis V."/>
            <person name="Maru K."/>
            <person name="Matthews C."/>
            <person name="McCusker W."/>
            <person name="McDonough S."/>
            <person name="Mehta T."/>
            <person name="Meldrim J."/>
            <person name="Meneus L."/>
            <person name="Mihai O."/>
            <person name="Mihalev A."/>
            <person name="Mihova T."/>
            <person name="Mittelman R."/>
            <person name="Mlenga V."/>
            <person name="Montmayeur A."/>
            <person name="Mulrain L."/>
            <person name="Navidi A."/>
            <person name="Naylor J."/>
            <person name="Negash T."/>
            <person name="Nguyen T."/>
            <person name="Nguyen N."/>
            <person name="Nicol R."/>
            <person name="Norbu C."/>
            <person name="Norbu N."/>
            <person name="Novod N."/>
            <person name="O'Neill B."/>
            <person name="Osman S."/>
            <person name="Markiewicz E."/>
            <person name="Oyono O.L."/>
            <person name="Patti C."/>
            <person name="Phunkhang P."/>
            <person name="Pierre F."/>
            <person name="Priest M."/>
            <person name="Raghuraman S."/>
            <person name="Rege F."/>
            <person name="Reyes R."/>
            <person name="Rise C."/>
            <person name="Rogov P."/>
            <person name="Ross K."/>
            <person name="Ryan E."/>
            <person name="Settipalli S."/>
            <person name="Shea T."/>
            <person name="Sherpa N."/>
            <person name="Shi L."/>
            <person name="Shih D."/>
            <person name="Sparrow T."/>
            <person name="Spaulding J."/>
            <person name="Stalker J."/>
            <person name="Stange-Thomann N."/>
            <person name="Stavropoulos S."/>
            <person name="Stone C."/>
            <person name="Strader C."/>
            <person name="Tesfaye S."/>
            <person name="Thomson T."/>
            <person name="Thoulutsang Y."/>
            <person name="Thoulutsang D."/>
            <person name="Topham K."/>
            <person name="Topping I."/>
            <person name="Tsamla T."/>
            <person name="Vassiliev H."/>
            <person name="Vo A."/>
            <person name="Wangchuk T."/>
            <person name="Wangdi T."/>
            <person name="Weiand M."/>
            <person name="Wilkinson J."/>
            <person name="Wilson A."/>
            <person name="Yadav S."/>
            <person name="Young G."/>
            <person name="Yu Q."/>
            <person name="Zembek L."/>
            <person name="Zhong D."/>
            <person name="Zimmer A."/>
            <person name="Zwirko Z."/>
            <person name="Jaffe D.B."/>
            <person name="Alvarez P."/>
            <person name="Brockman W."/>
            <person name="Butler J."/>
            <person name="Chin C."/>
            <person name="Gnerre S."/>
            <person name="Grabherr M."/>
            <person name="Kleber M."/>
            <person name="Mauceli E."/>
            <person name="MacCallum I."/>
        </authorList>
    </citation>
    <scope>NUCLEOTIDE SEQUENCE [LARGE SCALE GENOMIC DNA]</scope>
    <source>
        <strain evidence="4">Tucson 14024-0371.13</strain>
    </source>
</reference>
<dbReference type="EMBL" id="CH902619">
    <property type="protein sequence ID" value="EDV37699.1"/>
    <property type="molecule type" value="Genomic_DNA"/>
</dbReference>
<dbReference type="eggNOG" id="ENOG502T7ZC">
    <property type="taxonomic scope" value="Eukaryota"/>
</dbReference>
<dbReference type="OrthoDB" id="8053264at2759"/>
<dbReference type="OMA" id="CMERCIS"/>
<evidence type="ECO:0000256" key="1">
    <source>
        <dbReference type="SAM" id="Coils"/>
    </source>
</evidence>
<evidence type="ECO:0000313" key="4">
    <source>
        <dbReference type="Proteomes" id="UP000007801"/>
    </source>
</evidence>
<proteinExistence type="predicted"/>
<dbReference type="GeneID" id="6496420"/>
<keyword evidence="1" id="KW-0175">Coiled coil</keyword>
<feature type="coiled-coil region" evidence="1">
    <location>
        <begin position="116"/>
        <end position="148"/>
    </location>
</feature>
<dbReference type="SMART" id="SM00714">
    <property type="entry name" value="LITAF"/>
    <property type="match status" value="1"/>
</dbReference>
<evidence type="ECO:0000259" key="2">
    <source>
        <dbReference type="SMART" id="SM00714"/>
    </source>
</evidence>
<dbReference type="Proteomes" id="UP000007801">
    <property type="component" value="Unassembled WGS sequence"/>
</dbReference>